<feature type="binding site" evidence="9">
    <location>
        <position position="62"/>
    </location>
    <ligand>
        <name>substrate</name>
    </ligand>
</feature>
<dbReference type="InterPro" id="IPR001048">
    <property type="entry name" value="Asp/Glu/Uridylate_kinase"/>
</dbReference>
<feature type="site" description="Transition state stabilizer" evidence="9">
    <location>
        <position position="221"/>
    </location>
</feature>
<feature type="binding site" evidence="9">
    <location>
        <begin position="35"/>
        <end position="36"/>
    </location>
    <ligand>
        <name>substrate</name>
    </ligand>
</feature>
<gene>
    <name evidence="9" type="primary">lysZ</name>
    <name evidence="11" type="ORF">HC235_00760</name>
</gene>
<dbReference type="OMA" id="EGLYEDW"/>
<evidence type="ECO:0000259" key="10">
    <source>
        <dbReference type="Pfam" id="PF00696"/>
    </source>
</evidence>
<sequence length="261" mass="27650">MIVVKIGGSVICKDASRVIQNLPKYADKAVVVHGGGCLVNEVMKKMGIEPKYLTHPGGLVSRYTDLETLKAFVMAMGWINKYIVASLHALGVEALGLTGADLGVVKAKRKERVLVVDERGRQRVVDGGYVGRITEVDAAKLAPPPLKVLAPLAVSERGELLNVDGDQLAFDVARGVKADKLVLLSDVDGLYIGGKVVPRLTAEEAEALVKSEEVRGGMKRKLLMAAEAAKLGIEVIISNGLADLPIDSALNGGGTHITKNL</sequence>
<dbReference type="GO" id="GO:0005524">
    <property type="term" value="F:ATP binding"/>
    <property type="evidence" value="ECO:0007669"/>
    <property type="project" value="UniProtKB-KW"/>
</dbReference>
<keyword evidence="6 9" id="KW-0418">Kinase</keyword>
<evidence type="ECO:0000313" key="12">
    <source>
        <dbReference type="Proteomes" id="UP000554766"/>
    </source>
</evidence>
<dbReference type="AlphaFoldDB" id="A0A7L4P731"/>
<comment type="caution">
    <text evidence="11">The sequence shown here is derived from an EMBL/GenBank/DDBJ whole genome shotgun (WGS) entry which is preliminary data.</text>
</comment>
<feature type="site" description="Transition state stabilizer" evidence="9">
    <location>
        <position position="5"/>
    </location>
</feature>
<keyword evidence="5 9" id="KW-0547">Nucleotide-binding</keyword>
<comment type="pathway">
    <text evidence="9">Amino-acid biosynthesis; L-lysine biosynthesis via AAA pathway; L-lysine from L-alpha-aminoadipate (Thermus route): step 2/5.</text>
</comment>
<dbReference type="GO" id="GO:0019878">
    <property type="term" value="P:lysine biosynthetic process via aminoadipic acid"/>
    <property type="evidence" value="ECO:0007669"/>
    <property type="project" value="UniProtKB-UniRule"/>
</dbReference>
<evidence type="ECO:0000256" key="2">
    <source>
        <dbReference type="ARBA" id="ARBA00022571"/>
    </source>
</evidence>
<evidence type="ECO:0000313" key="11">
    <source>
        <dbReference type="EMBL" id="NYR14524.1"/>
    </source>
</evidence>
<keyword evidence="4 9" id="KW-0808">Transferase</keyword>
<dbReference type="UniPathway" id="UPA00068"/>
<dbReference type="HAMAP" id="MF_02082">
    <property type="entry name" value="LysZ"/>
    <property type="match status" value="1"/>
</dbReference>
<accession>A0A7L4P731</accession>
<reference evidence="11 12" key="1">
    <citation type="journal article" date="2020" name="Nat. Commun.">
        <title>The structures of two archaeal type IV pili illuminate evolutionary relationships.</title>
        <authorList>
            <person name="Wang F."/>
            <person name="Baquero D.P."/>
            <person name="Su Z."/>
            <person name="Beltran L.C."/>
            <person name="Prangishvili D."/>
            <person name="Krupovic M."/>
            <person name="Egelman E.H."/>
        </authorList>
    </citation>
    <scope>NUCLEOTIDE SEQUENCE [LARGE SCALE GENOMIC DNA]</scope>
    <source>
        <strain evidence="11 12">2GA</strain>
    </source>
</reference>
<keyword evidence="1 9" id="KW-0963">Cytoplasm</keyword>
<dbReference type="RefSeq" id="WP_011900454.1">
    <property type="nucleotide sequence ID" value="NZ_JAAVJF010000001.1"/>
</dbReference>
<dbReference type="Gene3D" id="3.40.1160.10">
    <property type="entry name" value="Acetylglutamate kinase-like"/>
    <property type="match status" value="1"/>
</dbReference>
<dbReference type="UniPathway" id="UPA00033">
    <property type="reaction ID" value="UER00036"/>
</dbReference>
<dbReference type="PANTHER" id="PTHR23342">
    <property type="entry name" value="N-ACETYLGLUTAMATE SYNTHASE"/>
    <property type="match status" value="1"/>
</dbReference>
<dbReference type="InterPro" id="IPR037529">
    <property type="entry name" value="LysZ"/>
</dbReference>
<organism evidence="11 12">
    <name type="scientific">Pyrobaculum arsenaticum</name>
    <dbReference type="NCBI Taxonomy" id="121277"/>
    <lineage>
        <taxon>Archaea</taxon>
        <taxon>Thermoproteota</taxon>
        <taxon>Thermoprotei</taxon>
        <taxon>Thermoproteales</taxon>
        <taxon>Thermoproteaceae</taxon>
        <taxon>Pyrobaculum</taxon>
    </lineage>
</organism>
<keyword evidence="8 9" id="KW-0457">Lysine biosynthesis</keyword>
<dbReference type="NCBIfam" id="TIGR00761">
    <property type="entry name" value="argB"/>
    <property type="match status" value="1"/>
</dbReference>
<comment type="catalytic activity">
    <reaction evidence="9">
        <text>[amino-group carrier protein]-C-terminal-gamma-(L-glutamyl)-L-glutamate + ATP = [amino-group carrier protein]-C-terminal-gamma-(5-phospho-L-glutamyl)-L-glutamate + ADP</text>
        <dbReference type="Rhea" id="RHEA:52632"/>
        <dbReference type="Rhea" id="RHEA-COMP:13311"/>
        <dbReference type="Rhea" id="RHEA-COMP:13313"/>
        <dbReference type="ChEBI" id="CHEBI:30616"/>
        <dbReference type="ChEBI" id="CHEBI:136714"/>
        <dbReference type="ChEBI" id="CHEBI:136717"/>
        <dbReference type="ChEBI" id="CHEBI:456216"/>
        <dbReference type="EC" id="2.7.2.19"/>
    </reaction>
</comment>
<dbReference type="GO" id="GO:0003991">
    <property type="term" value="F:acetylglutamate kinase activity"/>
    <property type="evidence" value="ECO:0007669"/>
    <property type="project" value="TreeGrafter"/>
</dbReference>
<dbReference type="GO" id="GO:0042450">
    <property type="term" value="P:L-arginine biosynthetic process via ornithine"/>
    <property type="evidence" value="ECO:0007669"/>
    <property type="project" value="UniProtKB-UniRule"/>
</dbReference>
<dbReference type="SUPFAM" id="SSF53633">
    <property type="entry name" value="Carbamate kinase-like"/>
    <property type="match status" value="1"/>
</dbReference>
<dbReference type="PIRSF" id="PIRSF000728">
    <property type="entry name" value="NAGK"/>
    <property type="match status" value="1"/>
</dbReference>
<comment type="catalytic activity">
    <reaction evidence="9">
        <text>[amino-group carrier protein]-C-terminal-N-(1,4-dicarboxybutan-1-yl)-L-glutamine + ATP = [amino-group carrier protein]-C-terminal-N-(1-carboxy-5-phosphooxy-5-oxopentan-1-yl)-L-glutamine + ADP</text>
        <dbReference type="Rhea" id="RHEA:41944"/>
        <dbReference type="Rhea" id="RHEA-COMP:9694"/>
        <dbReference type="Rhea" id="RHEA-COMP:9712"/>
        <dbReference type="ChEBI" id="CHEBI:30616"/>
        <dbReference type="ChEBI" id="CHEBI:78499"/>
        <dbReference type="ChEBI" id="CHEBI:78503"/>
        <dbReference type="ChEBI" id="CHEBI:456216"/>
        <dbReference type="EC" id="2.7.2.17"/>
    </reaction>
</comment>
<evidence type="ECO:0000256" key="5">
    <source>
        <dbReference type="ARBA" id="ARBA00022741"/>
    </source>
</evidence>
<dbReference type="CDD" id="cd04251">
    <property type="entry name" value="AAK_NAGK-UC"/>
    <property type="match status" value="1"/>
</dbReference>
<keyword evidence="2 9" id="KW-0055">Arginine biosynthesis</keyword>
<dbReference type="Proteomes" id="UP000554766">
    <property type="component" value="Unassembled WGS sequence"/>
</dbReference>
<dbReference type="SMR" id="A0A7L4P731"/>
<keyword evidence="12" id="KW-1185">Reference proteome</keyword>
<keyword evidence="7 9" id="KW-0067">ATP-binding</keyword>
<evidence type="ECO:0000256" key="7">
    <source>
        <dbReference type="ARBA" id="ARBA00022840"/>
    </source>
</evidence>
<dbReference type="GeneID" id="5055034"/>
<evidence type="ECO:0000256" key="1">
    <source>
        <dbReference type="ARBA" id="ARBA00022490"/>
    </source>
</evidence>
<evidence type="ECO:0000256" key="3">
    <source>
        <dbReference type="ARBA" id="ARBA00022605"/>
    </source>
</evidence>
<feature type="domain" description="Aspartate/glutamate/uridylate kinase" evidence="10">
    <location>
        <begin position="1"/>
        <end position="239"/>
    </location>
</feature>
<comment type="pathway">
    <text evidence="9">Amino-acid biosynthesis; L-arginine biosynthesis.</text>
</comment>
<dbReference type="InterPro" id="IPR036393">
    <property type="entry name" value="AceGlu_kinase-like_sf"/>
</dbReference>
<comment type="similarity">
    <text evidence="9">Belongs to the acetylglutamate kinase family. LysZ subfamily.</text>
</comment>
<protein>
    <recommendedName>
        <fullName evidence="9">Putative [LysW]-aminoadipate/[LysW]-glutamate kinase</fullName>
        <ecNumber evidence="9">2.7.2.17</ecNumber>
        <ecNumber evidence="9">2.7.2.19</ecNumber>
    </recommendedName>
</protein>
<dbReference type="EC" id="2.7.2.19" evidence="9"/>
<feature type="binding site" evidence="9">
    <location>
        <position position="162"/>
    </location>
    <ligand>
        <name>substrate</name>
    </ligand>
</feature>
<evidence type="ECO:0000256" key="6">
    <source>
        <dbReference type="ARBA" id="ARBA00022777"/>
    </source>
</evidence>
<name>A0A7L4P731_9CREN</name>
<dbReference type="Pfam" id="PF00696">
    <property type="entry name" value="AA_kinase"/>
    <property type="match status" value="1"/>
</dbReference>
<comment type="subcellular location">
    <subcellularLocation>
        <location evidence="9">Cytoplasm</location>
    </subcellularLocation>
</comment>
<dbReference type="PANTHER" id="PTHR23342:SF0">
    <property type="entry name" value="N-ACETYLGLUTAMATE SYNTHASE, MITOCHONDRIAL"/>
    <property type="match status" value="1"/>
</dbReference>
<comment type="function">
    <text evidence="9">Involved in both the arginine and lysine biosynthetic pathways. Phosphorylates the LysW-bound precursors glutamate (for arginine biosynthesis), respectively alpha-aminoadipate (for lysine biosynthesis).</text>
</comment>
<evidence type="ECO:0000256" key="9">
    <source>
        <dbReference type="HAMAP-Rule" id="MF_02082"/>
    </source>
</evidence>
<evidence type="ECO:0000256" key="4">
    <source>
        <dbReference type="ARBA" id="ARBA00022679"/>
    </source>
</evidence>
<dbReference type="EMBL" id="JAAVJF010000001">
    <property type="protein sequence ID" value="NYR14524.1"/>
    <property type="molecule type" value="Genomic_DNA"/>
</dbReference>
<dbReference type="NCBIfam" id="NF010662">
    <property type="entry name" value="PRK14058.1-4"/>
    <property type="match status" value="1"/>
</dbReference>
<dbReference type="InterPro" id="IPR004662">
    <property type="entry name" value="AcgluKinase_fam"/>
</dbReference>
<proteinExistence type="inferred from homology"/>
<evidence type="ECO:0000256" key="8">
    <source>
        <dbReference type="ARBA" id="ARBA00023154"/>
    </source>
</evidence>
<keyword evidence="3 9" id="KW-0028">Amino-acid biosynthesis</keyword>
<dbReference type="EC" id="2.7.2.17" evidence="9"/>
<dbReference type="GO" id="GO:0005737">
    <property type="term" value="C:cytoplasm"/>
    <property type="evidence" value="ECO:0007669"/>
    <property type="project" value="UniProtKB-SubCell"/>
</dbReference>